<gene>
    <name evidence="1" type="ORF">MERR_LOCUS18990</name>
    <name evidence="2" type="ORF">MERR_LOCUS30933</name>
</gene>
<keyword evidence="3" id="KW-1185">Reference proteome</keyword>
<evidence type="ECO:0000313" key="3">
    <source>
        <dbReference type="Proteomes" id="UP000467841"/>
    </source>
</evidence>
<name>A0A6D2JV12_9BRAS</name>
<proteinExistence type="predicted"/>
<accession>A0A6D2JV12</accession>
<evidence type="ECO:0000313" key="1">
    <source>
        <dbReference type="EMBL" id="CAA7031755.1"/>
    </source>
</evidence>
<dbReference type="EMBL" id="CACVBM020001111">
    <property type="protein sequence ID" value="CAA7031755.1"/>
    <property type="molecule type" value="Genomic_DNA"/>
</dbReference>
<evidence type="ECO:0000313" key="2">
    <source>
        <dbReference type="EMBL" id="CAA7043698.1"/>
    </source>
</evidence>
<reference evidence="2 3" key="1">
    <citation type="submission" date="2020-01" db="EMBL/GenBank/DDBJ databases">
        <authorList>
            <person name="Mishra B."/>
        </authorList>
    </citation>
    <scope>NUCLEOTIDE SEQUENCE [LARGE SCALE GENOMIC DNA]</scope>
</reference>
<dbReference type="EMBL" id="CACVBM020001285">
    <property type="protein sequence ID" value="CAA7043698.1"/>
    <property type="molecule type" value="Genomic_DNA"/>
</dbReference>
<organism evidence="2 3">
    <name type="scientific">Microthlaspi erraticum</name>
    <dbReference type="NCBI Taxonomy" id="1685480"/>
    <lineage>
        <taxon>Eukaryota</taxon>
        <taxon>Viridiplantae</taxon>
        <taxon>Streptophyta</taxon>
        <taxon>Embryophyta</taxon>
        <taxon>Tracheophyta</taxon>
        <taxon>Spermatophyta</taxon>
        <taxon>Magnoliopsida</taxon>
        <taxon>eudicotyledons</taxon>
        <taxon>Gunneridae</taxon>
        <taxon>Pentapetalae</taxon>
        <taxon>rosids</taxon>
        <taxon>malvids</taxon>
        <taxon>Brassicales</taxon>
        <taxon>Brassicaceae</taxon>
        <taxon>Coluteocarpeae</taxon>
        <taxon>Microthlaspi</taxon>
    </lineage>
</organism>
<dbReference type="Proteomes" id="UP000467841">
    <property type="component" value="Unassembled WGS sequence"/>
</dbReference>
<dbReference type="AlphaFoldDB" id="A0A6D2JV12"/>
<protein>
    <submittedName>
        <fullName evidence="2">Uncharacterized protein</fullName>
    </submittedName>
</protein>
<dbReference type="OrthoDB" id="780650at2759"/>
<sequence length="104" mass="11529">MILLLLGFSLVTADDVSWSDDIGLKSPGCTNKFQMVKVLNWVDGVKGDYFTGLTAQFEASVPSYADQSVSYDLLSDLDEMGCMEKDTSLNLSFCCMHQNVLLWT</sequence>